<keyword evidence="16" id="KW-1185">Reference proteome</keyword>
<evidence type="ECO:0000259" key="14">
    <source>
        <dbReference type="Pfam" id="PF02727"/>
    </source>
</evidence>
<reference evidence="15" key="1">
    <citation type="submission" date="2021-03" db="EMBL/GenBank/DDBJ databases">
        <authorList>
            <person name="Tagirdzhanova G."/>
        </authorList>
    </citation>
    <scope>NUCLEOTIDE SEQUENCE</scope>
</reference>
<feature type="active site" description="Schiff-base intermediate with substrate; via topaquinone" evidence="9">
    <location>
        <position position="405"/>
    </location>
</feature>
<dbReference type="EC" id="1.4.3.-" evidence="11"/>
<evidence type="ECO:0000259" key="13">
    <source>
        <dbReference type="Pfam" id="PF01179"/>
    </source>
</evidence>
<dbReference type="Pfam" id="PF02727">
    <property type="entry name" value="Cu_amine_oxidN2"/>
    <property type="match status" value="1"/>
</dbReference>
<evidence type="ECO:0000256" key="4">
    <source>
        <dbReference type="ARBA" id="ARBA00022723"/>
    </source>
</evidence>
<evidence type="ECO:0000256" key="5">
    <source>
        <dbReference type="ARBA" id="ARBA00022772"/>
    </source>
</evidence>
<evidence type="ECO:0000256" key="6">
    <source>
        <dbReference type="ARBA" id="ARBA00023002"/>
    </source>
</evidence>
<evidence type="ECO:0000256" key="12">
    <source>
        <dbReference type="SAM" id="MobiDB-lite"/>
    </source>
</evidence>
<dbReference type="SUPFAM" id="SSF49998">
    <property type="entry name" value="Amine oxidase catalytic domain"/>
    <property type="match status" value="1"/>
</dbReference>
<name>A0A8H3EH56_9LECA</name>
<sequence length="700" mass="78576">MPAHPFDPLSVHEFSIAREVILKEHPDDVVDFREIYLREPEKAPMKQFLEFEHTGKLTAETPRPPRLAKVQYDVIRPGKRFEYHEAAVDLQKESIKWHEIVDTACHANLTVWEFRTLIQACERSDMFHEAISKFELPENFKVIIEPWPYGGPDKGEENRRFFQGLCFAQDTSSGNEDSNFYAFPLPVIPVMDARTQEIVRIDRLATGGKGDGLEDQTYSKRIIDHCKVAEYDPLLIKDRIRQDLMPLNVVQPAGVSFKITDGHLIEWQKWRFRLGFNPREGATIHDVTYDGRQILYRLAMSEMTVPYADPRPPFPRKQAFDFGDGGLLECTNNLTLGCDCLGQIAYFSTNKLTRDGKCIESPNVVCLHEQDDGLLWKHVNWRTGKSVAVRNRLLIIQFAITLANYDYIFAVKFDLAGKISYEARATGIVSVVNIDPGKTSEYGNVVNPGILAQNHQHIFCLRIDPAIDGHNNSVLIEESHPADIDPKTNPSGNLYKVIQTSFPKSGAFKAAPHLNRIVKIINPSHHNPISGKPVAYKFAPPPTQLLLAHPDSTQANRALFAQNHVWITKYKDQELYAAGRFTLQSQRELDGVADAAARNESVDNEDIVIWATFGLTHNPRVEDFPVMPHESLQFSLTPADFFTENPAIDVPSERNLSSKQVIHGSKQGHGTGVNGSINEAANGDVPVNGTGSAGECCNGH</sequence>
<dbReference type="InterPro" id="IPR015800">
    <property type="entry name" value="Cu_amine_oxidase_N2"/>
</dbReference>
<evidence type="ECO:0000313" key="16">
    <source>
        <dbReference type="Proteomes" id="UP000664169"/>
    </source>
</evidence>
<evidence type="ECO:0000313" key="15">
    <source>
        <dbReference type="EMBL" id="CAF9906661.1"/>
    </source>
</evidence>
<evidence type="ECO:0000256" key="1">
    <source>
        <dbReference type="ARBA" id="ARBA00001935"/>
    </source>
</evidence>
<evidence type="ECO:0000256" key="2">
    <source>
        <dbReference type="ARBA" id="ARBA00007983"/>
    </source>
</evidence>
<comment type="subunit">
    <text evidence="3">Homodimer.</text>
</comment>
<gene>
    <name evidence="15" type="ORF">GOMPHAMPRED_004846</name>
</gene>
<organism evidence="15 16">
    <name type="scientific">Gomphillus americanus</name>
    <dbReference type="NCBI Taxonomy" id="1940652"/>
    <lineage>
        <taxon>Eukaryota</taxon>
        <taxon>Fungi</taxon>
        <taxon>Dikarya</taxon>
        <taxon>Ascomycota</taxon>
        <taxon>Pezizomycotina</taxon>
        <taxon>Lecanoromycetes</taxon>
        <taxon>OSLEUM clade</taxon>
        <taxon>Ostropomycetidae</taxon>
        <taxon>Ostropales</taxon>
        <taxon>Graphidaceae</taxon>
        <taxon>Gomphilloideae</taxon>
        <taxon>Gomphillus</taxon>
    </lineage>
</organism>
<feature type="modified residue" description="2',4',5'-topaquinone" evidence="10">
    <location>
        <position position="405"/>
    </location>
</feature>
<feature type="active site" description="Proton acceptor" evidence="9">
    <location>
        <position position="321"/>
    </location>
</feature>
<dbReference type="PANTHER" id="PTHR10638">
    <property type="entry name" value="COPPER AMINE OXIDASE"/>
    <property type="match status" value="1"/>
</dbReference>
<dbReference type="SUPFAM" id="SSF54416">
    <property type="entry name" value="Amine oxidase N-terminal region"/>
    <property type="match status" value="2"/>
</dbReference>
<dbReference type="InterPro" id="IPR000269">
    <property type="entry name" value="Cu_amine_oxidase"/>
</dbReference>
<evidence type="ECO:0000256" key="7">
    <source>
        <dbReference type="ARBA" id="ARBA00023008"/>
    </source>
</evidence>
<dbReference type="GO" id="GO:0048038">
    <property type="term" value="F:quinone binding"/>
    <property type="evidence" value="ECO:0007669"/>
    <property type="project" value="InterPro"/>
</dbReference>
<evidence type="ECO:0000256" key="3">
    <source>
        <dbReference type="ARBA" id="ARBA00011738"/>
    </source>
</evidence>
<comment type="caution">
    <text evidence="15">The sequence shown here is derived from an EMBL/GenBank/DDBJ whole genome shotgun (WGS) entry which is preliminary data.</text>
</comment>
<dbReference type="Gene3D" id="3.10.450.40">
    <property type="match status" value="2"/>
</dbReference>
<dbReference type="Proteomes" id="UP000664169">
    <property type="component" value="Unassembled WGS sequence"/>
</dbReference>
<dbReference type="InterPro" id="IPR015798">
    <property type="entry name" value="Cu_amine_oxidase_C"/>
</dbReference>
<dbReference type="OrthoDB" id="5379943at2759"/>
<evidence type="ECO:0000256" key="10">
    <source>
        <dbReference type="PIRSR" id="PIRSR600269-51"/>
    </source>
</evidence>
<evidence type="ECO:0000256" key="9">
    <source>
        <dbReference type="PIRSR" id="PIRSR600269-50"/>
    </source>
</evidence>
<feature type="region of interest" description="Disordered" evidence="12">
    <location>
        <begin position="679"/>
        <end position="700"/>
    </location>
</feature>
<evidence type="ECO:0000256" key="8">
    <source>
        <dbReference type="ARBA" id="ARBA00023157"/>
    </source>
</evidence>
<dbReference type="PANTHER" id="PTHR10638:SF91">
    <property type="entry name" value="AMINE OXIDASE"/>
    <property type="match status" value="1"/>
</dbReference>
<comment type="PTM">
    <text evidence="10 11">Topaquinone (TPQ) is generated by copper-dependent autoxidation of a specific tyrosyl residue.</text>
</comment>
<feature type="domain" description="Copper amine oxidase N2-terminal" evidence="14">
    <location>
        <begin position="4"/>
        <end position="96"/>
    </location>
</feature>
<comment type="cofactor">
    <cofactor evidence="11">
        <name>Cu cation</name>
        <dbReference type="ChEBI" id="CHEBI:23378"/>
    </cofactor>
    <text evidence="11">Contains 1 topaquinone per subunit.</text>
</comment>
<keyword evidence="4 11" id="KW-0479">Metal-binding</keyword>
<proteinExistence type="inferred from homology"/>
<keyword evidence="8" id="KW-1015">Disulfide bond</keyword>
<dbReference type="GO" id="GO:0005507">
    <property type="term" value="F:copper ion binding"/>
    <property type="evidence" value="ECO:0007669"/>
    <property type="project" value="InterPro"/>
</dbReference>
<dbReference type="GO" id="GO:0008131">
    <property type="term" value="F:primary methylamine oxidase activity"/>
    <property type="evidence" value="ECO:0007669"/>
    <property type="project" value="InterPro"/>
</dbReference>
<dbReference type="EMBL" id="CAJPDQ010000003">
    <property type="protein sequence ID" value="CAF9906661.1"/>
    <property type="molecule type" value="Genomic_DNA"/>
</dbReference>
<protein>
    <recommendedName>
        <fullName evidence="11">Amine oxidase</fullName>
        <ecNumber evidence="11">1.4.3.-</ecNumber>
    </recommendedName>
</protein>
<dbReference type="GO" id="GO:0009308">
    <property type="term" value="P:amine metabolic process"/>
    <property type="evidence" value="ECO:0007669"/>
    <property type="project" value="UniProtKB-UniRule"/>
</dbReference>
<dbReference type="InterPro" id="IPR036460">
    <property type="entry name" value="Cu_amine_oxidase_C_sf"/>
</dbReference>
<feature type="domain" description="Copper amine oxidase catalytic" evidence="13">
    <location>
        <begin position="247"/>
        <end position="648"/>
    </location>
</feature>
<dbReference type="InterPro" id="IPR016182">
    <property type="entry name" value="Cu_amine_oxidase_N-reg"/>
</dbReference>
<keyword evidence="6 11" id="KW-0560">Oxidoreductase</keyword>
<dbReference type="Pfam" id="PF01179">
    <property type="entry name" value="Cu_amine_oxid"/>
    <property type="match status" value="1"/>
</dbReference>
<dbReference type="Gene3D" id="2.70.98.20">
    <property type="entry name" value="Copper amine oxidase, catalytic domain"/>
    <property type="match status" value="1"/>
</dbReference>
<keyword evidence="7 11" id="KW-0186">Copper</keyword>
<dbReference type="AlphaFoldDB" id="A0A8H3EH56"/>
<evidence type="ECO:0000256" key="11">
    <source>
        <dbReference type="RuleBase" id="RU000672"/>
    </source>
</evidence>
<comment type="similarity">
    <text evidence="2 11">Belongs to the copper/topaquinone oxidase family.</text>
</comment>
<keyword evidence="5 9" id="KW-0801">TPQ</keyword>
<dbReference type="InterPro" id="IPR049948">
    <property type="entry name" value="Cu_Am_ox_TPQ-bd"/>
</dbReference>
<dbReference type="PROSITE" id="PS01164">
    <property type="entry name" value="COPPER_AMINE_OXID_1"/>
    <property type="match status" value="1"/>
</dbReference>
<dbReference type="FunFam" id="2.70.98.20:FF:000001">
    <property type="entry name" value="Amine oxidase"/>
    <property type="match status" value="1"/>
</dbReference>
<comment type="cofactor">
    <cofactor evidence="1">
        <name>Cu cation</name>
        <dbReference type="ChEBI" id="CHEBI:23378"/>
    </cofactor>
</comment>
<accession>A0A8H3EH56</accession>